<dbReference type="NCBIfam" id="TIGR00803">
    <property type="entry name" value="nst"/>
    <property type="match status" value="1"/>
</dbReference>
<feature type="transmembrane region" description="Helical" evidence="5">
    <location>
        <begin position="212"/>
        <end position="229"/>
    </location>
</feature>
<accession>A0ABP0K5Q6</accession>
<feature type="transmembrane region" description="Helical" evidence="5">
    <location>
        <begin position="17"/>
        <end position="36"/>
    </location>
</feature>
<dbReference type="PANTHER" id="PTHR10231">
    <property type="entry name" value="NUCLEOTIDE-SUGAR TRANSMEMBRANE TRANSPORTER"/>
    <property type="match status" value="1"/>
</dbReference>
<evidence type="ECO:0000256" key="2">
    <source>
        <dbReference type="ARBA" id="ARBA00022692"/>
    </source>
</evidence>
<evidence type="ECO:0000256" key="1">
    <source>
        <dbReference type="ARBA" id="ARBA00004141"/>
    </source>
</evidence>
<evidence type="ECO:0000256" key="5">
    <source>
        <dbReference type="SAM" id="Phobius"/>
    </source>
</evidence>
<dbReference type="InterPro" id="IPR037185">
    <property type="entry name" value="EmrE-like"/>
</dbReference>
<evidence type="ECO:0008006" key="8">
    <source>
        <dbReference type="Google" id="ProtNLM"/>
    </source>
</evidence>
<name>A0ABP0K5Q6_9DINO</name>
<dbReference type="SUPFAM" id="SSF103481">
    <property type="entry name" value="Multidrug resistance efflux transporter EmrE"/>
    <property type="match status" value="1"/>
</dbReference>
<comment type="subcellular location">
    <subcellularLocation>
        <location evidence="1">Membrane</location>
        <topology evidence="1">Multi-pass membrane protein</topology>
    </subcellularLocation>
</comment>
<keyword evidence="2 5" id="KW-0812">Transmembrane</keyword>
<feature type="transmembrane region" description="Helical" evidence="5">
    <location>
        <begin position="179"/>
        <end position="200"/>
    </location>
</feature>
<protein>
    <recommendedName>
        <fullName evidence="8">UDP-N-acetylglucosamine transporter</fullName>
    </recommendedName>
</protein>
<evidence type="ECO:0000313" key="7">
    <source>
        <dbReference type="Proteomes" id="UP001642484"/>
    </source>
</evidence>
<proteinExistence type="predicted"/>
<evidence type="ECO:0000256" key="4">
    <source>
        <dbReference type="ARBA" id="ARBA00023136"/>
    </source>
</evidence>
<dbReference type="EMBL" id="CAXAMN010007546">
    <property type="protein sequence ID" value="CAK9021876.1"/>
    <property type="molecule type" value="Genomic_DNA"/>
</dbReference>
<keyword evidence="4 5" id="KW-0472">Membrane</keyword>
<dbReference type="InterPro" id="IPR007271">
    <property type="entry name" value="Nuc_sug_transpt"/>
</dbReference>
<feature type="transmembrane region" description="Helical" evidence="5">
    <location>
        <begin position="278"/>
        <end position="297"/>
    </location>
</feature>
<feature type="transmembrane region" description="Helical" evidence="5">
    <location>
        <begin position="249"/>
        <end position="271"/>
    </location>
</feature>
<reference evidence="6 7" key="1">
    <citation type="submission" date="2024-02" db="EMBL/GenBank/DDBJ databases">
        <authorList>
            <person name="Chen Y."/>
            <person name="Shah S."/>
            <person name="Dougan E. K."/>
            <person name="Thang M."/>
            <person name="Chan C."/>
        </authorList>
    </citation>
    <scope>NUCLEOTIDE SEQUENCE [LARGE SCALE GENOMIC DNA]</scope>
</reference>
<organism evidence="6 7">
    <name type="scientific">Durusdinium trenchii</name>
    <dbReference type="NCBI Taxonomy" id="1381693"/>
    <lineage>
        <taxon>Eukaryota</taxon>
        <taxon>Sar</taxon>
        <taxon>Alveolata</taxon>
        <taxon>Dinophyceae</taxon>
        <taxon>Suessiales</taxon>
        <taxon>Symbiodiniaceae</taxon>
        <taxon>Durusdinium</taxon>
    </lineage>
</organism>
<evidence type="ECO:0000313" key="6">
    <source>
        <dbReference type="EMBL" id="CAK9021876.1"/>
    </source>
</evidence>
<dbReference type="Proteomes" id="UP001642484">
    <property type="component" value="Unassembled WGS sequence"/>
</dbReference>
<evidence type="ECO:0000256" key="3">
    <source>
        <dbReference type="ARBA" id="ARBA00022989"/>
    </source>
</evidence>
<sequence length="350" mass="37811">MAKSNDSPKCFGIPMKWVSLLMLVAQTVSVVFAMRLSRTLAVEGPRYLNTTAVFFSEVMKLICSFLFLSHEVGEPATAAKTVLQTFRRSGVELLKVSVPSLLYTVQNNLLFISLSNLSGAVYQVTYQLKILTTAVLSMLILNKALGSTKWCALLILTTGVALIQLPRGEAKEDVQKGDSVVGLAAVISACFTSGLAGVYLEKILKQTDSSIWMRNIQLAFFGGILAFIGCYVQDGKKIAENGFMQGYSGLVWAVIALQAIGGLVVAAVLKYADNILKCFGNALSIVISCIMSAVFLQEFKPDLLFVLGTLCVLIATTLYSISAIRWEVSCGARGEEIGKSCQSDLVARTH</sequence>
<keyword evidence="3 5" id="KW-1133">Transmembrane helix</keyword>
<keyword evidence="7" id="KW-1185">Reference proteome</keyword>
<dbReference type="Pfam" id="PF04142">
    <property type="entry name" value="Nuc_sug_transp"/>
    <property type="match status" value="1"/>
</dbReference>
<feature type="transmembrane region" description="Helical" evidence="5">
    <location>
        <begin position="150"/>
        <end position="167"/>
    </location>
</feature>
<dbReference type="PIRSF" id="PIRSF005799">
    <property type="entry name" value="UDP-gal_transpt"/>
    <property type="match status" value="1"/>
</dbReference>
<feature type="transmembrane region" description="Helical" evidence="5">
    <location>
        <begin position="303"/>
        <end position="324"/>
    </location>
</feature>
<comment type="caution">
    <text evidence="6">The sequence shown here is derived from an EMBL/GenBank/DDBJ whole genome shotgun (WGS) entry which is preliminary data.</text>
</comment>
<gene>
    <name evidence="6" type="ORF">CCMP2556_LOCUS14601</name>
</gene>